<dbReference type="AlphaFoldDB" id="A0A8T4LA09"/>
<dbReference type="EMBL" id="JAGVWC010000010">
    <property type="protein sequence ID" value="MBS3061560.1"/>
    <property type="molecule type" value="Genomic_DNA"/>
</dbReference>
<accession>A0A8T4LA09</accession>
<reference evidence="1" key="1">
    <citation type="submission" date="2021-03" db="EMBL/GenBank/DDBJ databases">
        <authorList>
            <person name="Jaffe A."/>
        </authorList>
    </citation>
    <scope>NUCLEOTIDE SEQUENCE</scope>
    <source>
        <strain evidence="1">RIFCSPLOWO2_01_FULL_AR10_48_17</strain>
    </source>
</reference>
<organism evidence="1 2">
    <name type="scientific">Candidatus Iainarchaeum sp</name>
    <dbReference type="NCBI Taxonomy" id="3101447"/>
    <lineage>
        <taxon>Archaea</taxon>
        <taxon>Candidatus Iainarchaeota</taxon>
        <taxon>Candidatus Iainarchaeia</taxon>
        <taxon>Candidatus Iainarchaeales</taxon>
        <taxon>Candidatus Iainarchaeaceae</taxon>
        <taxon>Candidatus Iainarchaeum</taxon>
    </lineage>
</organism>
<evidence type="ECO:0000313" key="1">
    <source>
        <dbReference type="EMBL" id="MBS3061560.1"/>
    </source>
</evidence>
<protein>
    <recommendedName>
        <fullName evidence="3">PIN domain-containing protein</fullName>
    </recommendedName>
</protein>
<proteinExistence type="predicted"/>
<gene>
    <name evidence="1" type="ORF">J4215_03185</name>
</gene>
<name>A0A8T4LA09_9ARCH</name>
<dbReference type="Proteomes" id="UP000675968">
    <property type="component" value="Unassembled WGS sequence"/>
</dbReference>
<evidence type="ECO:0000313" key="2">
    <source>
        <dbReference type="Proteomes" id="UP000675968"/>
    </source>
</evidence>
<reference evidence="1" key="2">
    <citation type="submission" date="2021-05" db="EMBL/GenBank/DDBJ databases">
        <title>Protein family content uncovers lineage relationships and bacterial pathway maintenance mechanisms in DPANN archaea.</title>
        <authorList>
            <person name="Castelle C.J."/>
            <person name="Meheust R."/>
            <person name="Jaffe A.L."/>
            <person name="Seitz K."/>
            <person name="Gong X."/>
            <person name="Baker B.J."/>
            <person name="Banfield J.F."/>
        </authorList>
    </citation>
    <scope>NUCLEOTIDE SEQUENCE</scope>
    <source>
        <strain evidence="1">RIFCSPLOWO2_01_FULL_AR10_48_17</strain>
    </source>
</reference>
<sequence>MYAYDTNLIIGLINPKDRLHQASFRYYRDQKEELFLLDSVLIETRTKFLQHYLDSLSEIIAFTNIHFCLPTIEELNKLSPQFENFHRLILSEIGKNETGIGVIDFETSIPMAKASLETKLSEIIGKINWVSLSDLTVEQLELWEKLKTAVFSDSEDREIFIECIAAMLQTDLNRFVTNDETFCKQAKRAIVAYHLDRFKFMRLEPIDHEPYYSVSEATPNPLT</sequence>
<comment type="caution">
    <text evidence="1">The sequence shown here is derived from an EMBL/GenBank/DDBJ whole genome shotgun (WGS) entry which is preliminary data.</text>
</comment>
<evidence type="ECO:0008006" key="3">
    <source>
        <dbReference type="Google" id="ProtNLM"/>
    </source>
</evidence>